<comment type="caution">
    <text evidence="1">The sequence shown here is derived from an EMBL/GenBank/DDBJ whole genome shotgun (WGS) entry which is preliminary data.</text>
</comment>
<reference evidence="1 2" key="1">
    <citation type="submission" date="2024-02" db="EMBL/GenBank/DDBJ databases">
        <authorList>
            <person name="Chen Y."/>
            <person name="Shah S."/>
            <person name="Dougan E. K."/>
            <person name="Thang M."/>
            <person name="Chan C."/>
        </authorList>
    </citation>
    <scope>NUCLEOTIDE SEQUENCE [LARGE SCALE GENOMIC DNA]</scope>
</reference>
<proteinExistence type="predicted"/>
<keyword evidence="2" id="KW-1185">Reference proteome</keyword>
<accession>A0ABP0KCS8</accession>
<dbReference type="Proteomes" id="UP001642464">
    <property type="component" value="Unassembled WGS sequence"/>
</dbReference>
<organism evidence="1 2">
    <name type="scientific">Durusdinium trenchii</name>
    <dbReference type="NCBI Taxonomy" id="1381693"/>
    <lineage>
        <taxon>Eukaryota</taxon>
        <taxon>Sar</taxon>
        <taxon>Alveolata</taxon>
        <taxon>Dinophyceae</taxon>
        <taxon>Suessiales</taxon>
        <taxon>Symbiodiniaceae</taxon>
        <taxon>Durusdinium</taxon>
    </lineage>
</organism>
<dbReference type="EMBL" id="CAXAMM010010946">
    <property type="protein sequence ID" value="CAK9024612.1"/>
    <property type="molecule type" value="Genomic_DNA"/>
</dbReference>
<name>A0ABP0KCS8_9DINO</name>
<protein>
    <submittedName>
        <fullName evidence="1">Uncharacterized protein</fullName>
    </submittedName>
</protein>
<gene>
    <name evidence="1" type="ORF">SCF082_LOCUS16711</name>
</gene>
<evidence type="ECO:0000313" key="1">
    <source>
        <dbReference type="EMBL" id="CAK9024612.1"/>
    </source>
</evidence>
<evidence type="ECO:0000313" key="2">
    <source>
        <dbReference type="Proteomes" id="UP001642464"/>
    </source>
</evidence>
<sequence length="129" mass="15049">MADEAGRILLKCLSKGGRKLRREMVVHMNKDDIQEERIMVQGGDIRQRGNQWLRKAWQKSGVTRVPREAEFRKIVRSLASQYNLCSTLPVNRKFAQFDFYLFLYTSLSCFEGTSKVSGHHLLYLRPWVG</sequence>